<dbReference type="FunCoup" id="G0N3K1">
    <property type="interactions" value="1889"/>
</dbReference>
<feature type="region of interest" description="Disordered" evidence="1">
    <location>
        <begin position="63"/>
        <end position="84"/>
    </location>
</feature>
<dbReference type="OMA" id="CEHRQAQ"/>
<protein>
    <submittedName>
        <fullName evidence="2">CBN-EMB-1 protein</fullName>
    </submittedName>
</protein>
<organism evidence="3">
    <name type="scientific">Caenorhabditis brenneri</name>
    <name type="common">Nematode worm</name>
    <dbReference type="NCBI Taxonomy" id="135651"/>
    <lineage>
        <taxon>Eukaryota</taxon>
        <taxon>Metazoa</taxon>
        <taxon>Ecdysozoa</taxon>
        <taxon>Nematoda</taxon>
        <taxon>Chromadorea</taxon>
        <taxon>Rhabditida</taxon>
        <taxon>Rhabditina</taxon>
        <taxon>Rhabditomorpha</taxon>
        <taxon>Rhabditoidea</taxon>
        <taxon>Rhabditidae</taxon>
        <taxon>Peloderinae</taxon>
        <taxon>Caenorhabditis</taxon>
    </lineage>
</organism>
<evidence type="ECO:0000256" key="1">
    <source>
        <dbReference type="SAM" id="MobiDB-lite"/>
    </source>
</evidence>
<evidence type="ECO:0000313" key="3">
    <source>
        <dbReference type="Proteomes" id="UP000008068"/>
    </source>
</evidence>
<sequence length="84" mass="9536">MAMMYPFHVALPPLKWAEHLWTQEITPPKESFITTICEHRQAQWDSQDLLTHLQDSVALLTKEDQRPATVAPESPVTPANAQNS</sequence>
<dbReference type="HOGENOM" id="CLU_2560477_0_0_1"/>
<dbReference type="OrthoDB" id="5791125at2759"/>
<evidence type="ECO:0000313" key="2">
    <source>
        <dbReference type="EMBL" id="EGT51581.1"/>
    </source>
</evidence>
<keyword evidence="3" id="KW-1185">Reference proteome</keyword>
<dbReference type="AlphaFoldDB" id="G0N3K1"/>
<reference evidence="3" key="1">
    <citation type="submission" date="2011-07" db="EMBL/GenBank/DDBJ databases">
        <authorList>
            <consortium name="Caenorhabditis brenneri Sequencing and Analysis Consortium"/>
            <person name="Wilson R.K."/>
        </authorList>
    </citation>
    <scope>NUCLEOTIDE SEQUENCE [LARGE SCALE GENOMIC DNA]</scope>
    <source>
        <strain evidence="3">PB2801</strain>
    </source>
</reference>
<gene>
    <name evidence="2" type="primary">Cbn-emb-1</name>
    <name evidence="2" type="ORF">CAEBREN_26116</name>
</gene>
<dbReference type="Proteomes" id="UP000008068">
    <property type="component" value="Unassembled WGS sequence"/>
</dbReference>
<accession>G0N3K1</accession>
<dbReference type="eggNOG" id="ENOG502TIC9">
    <property type="taxonomic scope" value="Eukaryota"/>
</dbReference>
<name>G0N3K1_CAEBE</name>
<proteinExistence type="predicted"/>
<dbReference type="EMBL" id="GL379834">
    <property type="protein sequence ID" value="EGT51581.1"/>
    <property type="molecule type" value="Genomic_DNA"/>
</dbReference>
<dbReference type="InParanoid" id="G0N3K1"/>
<dbReference type="STRING" id="135651.G0N3K1"/>